<dbReference type="InterPro" id="IPR041463">
    <property type="entry name" value="LidA_long_CC"/>
</dbReference>
<proteinExistence type="predicted"/>
<dbReference type="Proteomes" id="UP000502894">
    <property type="component" value="Chromosome"/>
</dbReference>
<keyword evidence="5" id="KW-1185">Reference proteome</keyword>
<evidence type="ECO:0000259" key="3">
    <source>
        <dbReference type="Pfam" id="PF18641"/>
    </source>
</evidence>
<feature type="coiled-coil region" evidence="1">
    <location>
        <begin position="111"/>
        <end position="171"/>
    </location>
</feature>
<evidence type="ECO:0000256" key="1">
    <source>
        <dbReference type="SAM" id="Coils"/>
    </source>
</evidence>
<dbReference type="RefSeq" id="WP_173235601.1">
    <property type="nucleotide sequence ID" value="NZ_AP022839.1"/>
</dbReference>
<accession>A0A6F8T0U8</accession>
<evidence type="ECO:0000313" key="5">
    <source>
        <dbReference type="Proteomes" id="UP000502894"/>
    </source>
</evidence>
<organism evidence="4 5">
    <name type="scientific">Legionella antarctica</name>
    <dbReference type="NCBI Taxonomy" id="2708020"/>
    <lineage>
        <taxon>Bacteria</taxon>
        <taxon>Pseudomonadati</taxon>
        <taxon>Pseudomonadota</taxon>
        <taxon>Gammaproteobacteria</taxon>
        <taxon>Legionellales</taxon>
        <taxon>Legionellaceae</taxon>
        <taxon>Legionella</taxon>
    </lineage>
</organism>
<evidence type="ECO:0000256" key="2">
    <source>
        <dbReference type="SAM" id="MobiDB-lite"/>
    </source>
</evidence>
<dbReference type="EMBL" id="AP022839">
    <property type="protein sequence ID" value="BCA93780.1"/>
    <property type="molecule type" value="Genomic_DNA"/>
</dbReference>
<dbReference type="Pfam" id="PF18641">
    <property type="entry name" value="LidA_Long_CC"/>
    <property type="match status" value="1"/>
</dbReference>
<feature type="compositionally biased region" description="Basic and acidic residues" evidence="2">
    <location>
        <begin position="261"/>
        <end position="278"/>
    </location>
</feature>
<name>A0A6F8T0U8_9GAMM</name>
<evidence type="ECO:0000313" key="4">
    <source>
        <dbReference type="EMBL" id="BCA93780.1"/>
    </source>
</evidence>
<feature type="compositionally biased region" description="Low complexity" evidence="2">
    <location>
        <begin position="316"/>
        <end position="328"/>
    </location>
</feature>
<feature type="compositionally biased region" description="Acidic residues" evidence="2">
    <location>
        <begin position="353"/>
        <end position="364"/>
    </location>
</feature>
<feature type="region of interest" description="Disordered" evidence="2">
    <location>
        <begin position="313"/>
        <end position="370"/>
    </location>
</feature>
<dbReference type="Gene3D" id="6.10.140.2010">
    <property type="match status" value="1"/>
</dbReference>
<reference evidence="4" key="1">
    <citation type="journal article" date="2020" name="Microbiol. Resour. Announc.">
        <title>Complete Genome Sequence of Novel Psychrotolerant Legionella Strain TUM19329, Isolated from Antarctic Lake Sediment.</title>
        <authorList>
            <person name="Shimada S."/>
            <person name="Nakai R."/>
            <person name="Aoki K."/>
            <person name="Shimoeda N."/>
            <person name="Ohno G."/>
            <person name="Miyazaki Y."/>
            <person name="Kudoh S."/>
            <person name="Imura S."/>
            <person name="Watanabe K."/>
            <person name="Ishii Y."/>
            <person name="Tateda K."/>
        </authorList>
    </citation>
    <scope>NUCLEOTIDE SEQUENCE [LARGE SCALE GENOMIC DNA]</scope>
    <source>
        <strain evidence="4">TUM19329</strain>
    </source>
</reference>
<gene>
    <name evidence="4" type="ORF">TUM19329_01410</name>
</gene>
<sequence>MANDSERIEEEVGRLGLQTPSTVDALLKTKVGASIVAQLIEAIVKKMVELQNFTQEMTKKAAESSFLRGLREEEEDKEADTKKEMFNLQPITPLSPPMKPKDMETTIGAQIQDLNEELDDVNDEIEQKTKLYDDYDKNIKEVDKFVKTVDLNDKTKALASIESELSRLEGSEEERGKEAAAIDKLINDGQIDEAKKRVNVLNAKNIQIGTLKDMLSVVKGAKVMYNKNGEEVKSFDKADFVVPKDKKIVKEGDEYFLLDKNDELSATNRDEAKAAFEREEPEMSSVKNLINTNRDSEMTELNQELERISAKIKDLQSSSVQSPSTLSQMPDNPGQSRLEEETFSSLAPLTQESSEEDEDLDLSDIDNPHL</sequence>
<dbReference type="KEGG" id="lant:TUM19329_01410"/>
<feature type="domain" description="LidA long coiled-coil" evidence="3">
    <location>
        <begin position="157"/>
        <end position="319"/>
    </location>
</feature>
<keyword evidence="1" id="KW-0175">Coiled coil</keyword>
<dbReference type="AlphaFoldDB" id="A0A6F8T0U8"/>
<protein>
    <recommendedName>
        <fullName evidence="3">LidA long coiled-coil domain-containing protein</fullName>
    </recommendedName>
</protein>
<feature type="region of interest" description="Disordered" evidence="2">
    <location>
        <begin position="261"/>
        <end position="297"/>
    </location>
</feature>